<evidence type="ECO:0000313" key="1">
    <source>
        <dbReference type="EMBL" id="AKH17206.1"/>
    </source>
</evidence>
<dbReference type="Proteomes" id="UP000034024">
    <property type="component" value="Chromosome"/>
</dbReference>
<dbReference type="OrthoDB" id="70404at2"/>
<proteinExistence type="predicted"/>
<dbReference type="PATRIC" id="fig|1309411.5.peg.1890"/>
<evidence type="ECO:0000313" key="3">
    <source>
        <dbReference type="Proteomes" id="UP000034024"/>
    </source>
</evidence>
<organism evidence="1 3">
    <name type="scientific">Deinococcus soli</name>
    <name type="common">ex Cha et al. 2016</name>
    <dbReference type="NCBI Taxonomy" id="1309411"/>
    <lineage>
        <taxon>Bacteria</taxon>
        <taxon>Thermotogati</taxon>
        <taxon>Deinococcota</taxon>
        <taxon>Deinococci</taxon>
        <taxon>Deinococcales</taxon>
        <taxon>Deinococcaceae</taxon>
        <taxon>Deinococcus</taxon>
    </lineage>
</organism>
<reference evidence="2" key="2">
    <citation type="submission" date="2023-07" db="EMBL/GenBank/DDBJ databases">
        <title>Sorghum-associated microbial communities from plants grown in Nebraska, USA.</title>
        <authorList>
            <person name="Schachtman D."/>
        </authorList>
    </citation>
    <scope>NUCLEOTIDE SEQUENCE</scope>
    <source>
        <strain evidence="2">BE330</strain>
    </source>
</reference>
<dbReference type="AlphaFoldDB" id="A0A0F7JLQ6"/>
<accession>A0A0F7JLQ6</accession>
<protein>
    <submittedName>
        <fullName evidence="2">Nucleic acid-binding Zn-ribbon protein</fullName>
    </submittedName>
</protein>
<dbReference type="RefSeq" id="WP_046843776.1">
    <property type="nucleotide sequence ID" value="NZ_CP011389.1"/>
</dbReference>
<dbReference type="EMBL" id="CP011389">
    <property type="protein sequence ID" value="AKH17206.1"/>
    <property type="molecule type" value="Genomic_DNA"/>
</dbReference>
<reference evidence="1 3" key="1">
    <citation type="submission" date="2015-01" db="EMBL/GenBank/DDBJ databases">
        <title>Deinococcus soli/N5/whole genome sequencing.</title>
        <authorList>
            <person name="Kim M.K."/>
            <person name="Srinivasan S."/>
            <person name="Lee J.-J."/>
        </authorList>
    </citation>
    <scope>NUCLEOTIDE SEQUENCE [LARGE SCALE GENOMIC DNA]</scope>
    <source>
        <strain evidence="1 3">N5</strain>
    </source>
</reference>
<sequence>MPFQPLPEDQPSCTVACSACGHRWLVYEQQLGLLGSCPVCGAARPRYMGSVAPGSGRQVSFGRFRALLDEPRLLTLIGQALGLRPLGGERFADAQGREVPLEDVHFALQGNAGWQGQVYNLHMSRAR</sequence>
<dbReference type="KEGG" id="dch:SY84_09270"/>
<dbReference type="Proteomes" id="UP001185331">
    <property type="component" value="Unassembled WGS sequence"/>
</dbReference>
<dbReference type="EMBL" id="JAVDQK010000031">
    <property type="protein sequence ID" value="MDR6221383.1"/>
    <property type="molecule type" value="Genomic_DNA"/>
</dbReference>
<gene>
    <name evidence="2" type="ORF">J2Y00_005016</name>
    <name evidence="1" type="ORF">SY84_09270</name>
</gene>
<evidence type="ECO:0000313" key="2">
    <source>
        <dbReference type="EMBL" id="MDR6221383.1"/>
    </source>
</evidence>
<name>A0A0F7JLQ6_9DEIO</name>
<keyword evidence="3" id="KW-1185">Reference proteome</keyword>